<dbReference type="SUPFAM" id="SSF49265">
    <property type="entry name" value="Fibronectin type III"/>
    <property type="match status" value="1"/>
</dbReference>
<feature type="signal peptide" evidence="13">
    <location>
        <begin position="1"/>
        <end position="24"/>
    </location>
</feature>
<evidence type="ECO:0000259" key="14">
    <source>
        <dbReference type="PROSITE" id="PS50835"/>
    </source>
</evidence>
<dbReference type="KEGG" id="caua:113059245"/>
<dbReference type="PROSITE" id="PS50853">
    <property type="entry name" value="FN3"/>
    <property type="match status" value="2"/>
</dbReference>
<dbReference type="CDD" id="cd00063">
    <property type="entry name" value="FN3"/>
    <property type="match status" value="2"/>
</dbReference>
<feature type="transmembrane region" description="Helical" evidence="12">
    <location>
        <begin position="601"/>
        <end position="624"/>
    </location>
</feature>
<dbReference type="InterPro" id="IPR003598">
    <property type="entry name" value="Ig_sub2"/>
</dbReference>
<dbReference type="InterPro" id="IPR013783">
    <property type="entry name" value="Ig-like_fold"/>
</dbReference>
<reference evidence="17" key="1">
    <citation type="submission" date="2025-08" db="UniProtKB">
        <authorList>
            <consortium name="RefSeq"/>
        </authorList>
    </citation>
    <scope>IDENTIFICATION</scope>
    <source>
        <strain evidence="17">Wakin</strain>
        <tissue evidence="17">Muscle</tissue>
    </source>
</reference>
<keyword evidence="4" id="KW-0677">Repeat</keyword>
<dbReference type="PANTHER" id="PTHR45080">
    <property type="entry name" value="CONTACTIN 5"/>
    <property type="match status" value="1"/>
</dbReference>
<dbReference type="SMART" id="SM00060">
    <property type="entry name" value="FN3"/>
    <property type="match status" value="2"/>
</dbReference>
<keyword evidence="3 13" id="KW-0732">Signal</keyword>
<feature type="domain" description="Ig-like" evidence="14">
    <location>
        <begin position="316"/>
        <end position="398"/>
    </location>
</feature>
<evidence type="ECO:0000313" key="17">
    <source>
        <dbReference type="RefSeq" id="XP_026083385.1"/>
    </source>
</evidence>
<evidence type="ECO:0000313" key="16">
    <source>
        <dbReference type="Proteomes" id="UP000515129"/>
    </source>
</evidence>
<keyword evidence="9" id="KW-0325">Glycoprotein</keyword>
<dbReference type="GO" id="GO:0007156">
    <property type="term" value="P:homophilic cell adhesion via plasma membrane adhesion molecules"/>
    <property type="evidence" value="ECO:0007669"/>
    <property type="project" value="TreeGrafter"/>
</dbReference>
<keyword evidence="7 12" id="KW-0472">Membrane</keyword>
<dbReference type="InterPro" id="IPR003599">
    <property type="entry name" value="Ig_sub"/>
</dbReference>
<evidence type="ECO:0000259" key="15">
    <source>
        <dbReference type="PROSITE" id="PS50853"/>
    </source>
</evidence>
<evidence type="ECO:0000256" key="9">
    <source>
        <dbReference type="ARBA" id="ARBA00023180"/>
    </source>
</evidence>
<dbReference type="InterPro" id="IPR036179">
    <property type="entry name" value="Ig-like_dom_sf"/>
</dbReference>
<gene>
    <name evidence="17" type="primary">LOC113059245</name>
</gene>
<feature type="domain" description="Ig-like" evidence="14">
    <location>
        <begin position="225"/>
        <end position="313"/>
    </location>
</feature>
<dbReference type="InterPro" id="IPR007110">
    <property type="entry name" value="Ig-like_dom"/>
</dbReference>
<organism evidence="16 17">
    <name type="scientific">Carassius auratus</name>
    <name type="common">Goldfish</name>
    <dbReference type="NCBI Taxonomy" id="7957"/>
    <lineage>
        <taxon>Eukaryota</taxon>
        <taxon>Metazoa</taxon>
        <taxon>Chordata</taxon>
        <taxon>Craniata</taxon>
        <taxon>Vertebrata</taxon>
        <taxon>Euteleostomi</taxon>
        <taxon>Actinopterygii</taxon>
        <taxon>Neopterygii</taxon>
        <taxon>Teleostei</taxon>
        <taxon>Ostariophysi</taxon>
        <taxon>Cypriniformes</taxon>
        <taxon>Cyprinidae</taxon>
        <taxon>Cyprininae</taxon>
        <taxon>Carassius</taxon>
    </lineage>
</organism>
<dbReference type="SMART" id="SM00409">
    <property type="entry name" value="IG"/>
    <property type="match status" value="5"/>
</dbReference>
<evidence type="ECO:0000256" key="8">
    <source>
        <dbReference type="ARBA" id="ARBA00023157"/>
    </source>
</evidence>
<evidence type="ECO:0000256" key="2">
    <source>
        <dbReference type="ARBA" id="ARBA00022692"/>
    </source>
</evidence>
<feature type="region of interest" description="Disordered" evidence="11">
    <location>
        <begin position="672"/>
        <end position="712"/>
    </location>
</feature>
<evidence type="ECO:0000256" key="10">
    <source>
        <dbReference type="ARBA" id="ARBA00023319"/>
    </source>
</evidence>
<dbReference type="OrthoDB" id="504170at2759"/>
<dbReference type="GeneID" id="113059245"/>
<accession>A0A6P6LFM9</accession>
<dbReference type="Pfam" id="PF13927">
    <property type="entry name" value="Ig_3"/>
    <property type="match status" value="2"/>
</dbReference>
<feature type="chain" id="PRO_5028349972" evidence="13">
    <location>
        <begin position="25"/>
        <end position="712"/>
    </location>
</feature>
<sequence length="712" mass="78225">MTANMMMLRLCGLLLICSSSTITGAKVDIISGDSDLLVGSSTLLLCKADSEGEIRWLKDNEDVDEDRHTVEKIDESSSKLILKNVELDDAGIYTCEFEDDHGPKKSNYQIYVYQTPDFGNTRTYHEFLVNQTVTIPCVVSGKPAVEVFWFRNNRIVNDDGRGDGHAAGPSALLCGRGHLRILPDRSLQILGIQQEDRGTYTCEGRIQGRPIVRDLQISVVVNEPPTVLINQKGMKVSAGPNTTVSIACLVKGVPTPNISWIFPSPSDVSRYKFNSDKSELTISAVTRSDFGEYVCIATNKIGENSATFILEVSEHPAVVLDQTKLTVIPGEAVSVNCNATGHPTPTVQWFRKTTREKMMNVEGSELIIENVMPSDGGFYSCIASNTVGTTSEDFQLITWPGTPTKFSVAPGPSSSVLIQSPSVLDGGSSITQYILQWKKPSEDTWSESLVKPTDPLVITGLEPYTEYSIRFAAKNSHYQGNFSTEHKIFSQSQHGEPDSPILSLSEKKLDTNSVYIPIKQLKDGDSPILRYIVRYKENHEKEEWTKKEIPGNSTKIHLKNLQYNANYQMEVSAVNHNGSSRTSTVNFTVPQPVSQPALGKAGVVGIVMVIFLVLMVSVDAFCCYTNHCGLLNFLARKLFGHKVSESKEMDVEANKSIRDVKLSGITLPRGSIPKLQSSNGAVNDNHSEVTCDKAPLTKFEKKPESGDPAAEA</sequence>
<feature type="domain" description="Fibronectin type-III" evidence="15">
    <location>
        <begin position="402"/>
        <end position="495"/>
    </location>
</feature>
<feature type="domain" description="Fibronectin type-III" evidence="15">
    <location>
        <begin position="500"/>
        <end position="592"/>
    </location>
</feature>
<dbReference type="FunFam" id="2.60.40.10:FF:000032">
    <property type="entry name" value="palladin isoform X1"/>
    <property type="match status" value="1"/>
</dbReference>
<dbReference type="SUPFAM" id="SSF48726">
    <property type="entry name" value="Immunoglobulin"/>
    <property type="match status" value="4"/>
</dbReference>
<feature type="compositionally biased region" description="Polar residues" evidence="11">
    <location>
        <begin position="674"/>
        <end position="684"/>
    </location>
</feature>
<dbReference type="Pfam" id="PF00041">
    <property type="entry name" value="fn3"/>
    <property type="match status" value="2"/>
</dbReference>
<dbReference type="Pfam" id="PF07679">
    <property type="entry name" value="I-set"/>
    <property type="match status" value="2"/>
</dbReference>
<feature type="domain" description="Ig-like" evidence="14">
    <location>
        <begin position="116"/>
        <end position="218"/>
    </location>
</feature>
<dbReference type="Gene3D" id="2.60.40.10">
    <property type="entry name" value="Immunoglobulins"/>
    <property type="match status" value="6"/>
</dbReference>
<evidence type="ECO:0000256" key="3">
    <source>
        <dbReference type="ARBA" id="ARBA00022729"/>
    </source>
</evidence>
<dbReference type="SMART" id="SM00408">
    <property type="entry name" value="IGc2"/>
    <property type="match status" value="4"/>
</dbReference>
<feature type="domain" description="Ig-like" evidence="14">
    <location>
        <begin position="25"/>
        <end position="111"/>
    </location>
</feature>
<keyword evidence="10" id="KW-0393">Immunoglobulin domain</keyword>
<dbReference type="GO" id="GO:0005886">
    <property type="term" value="C:plasma membrane"/>
    <property type="evidence" value="ECO:0007669"/>
    <property type="project" value="TreeGrafter"/>
</dbReference>
<evidence type="ECO:0000256" key="12">
    <source>
        <dbReference type="SAM" id="Phobius"/>
    </source>
</evidence>
<keyword evidence="8" id="KW-1015">Disulfide bond</keyword>
<keyword evidence="6 12" id="KW-1133">Transmembrane helix</keyword>
<dbReference type="PROSITE" id="PS50835">
    <property type="entry name" value="IG_LIKE"/>
    <property type="match status" value="4"/>
</dbReference>
<evidence type="ECO:0000256" key="5">
    <source>
        <dbReference type="ARBA" id="ARBA00022889"/>
    </source>
</evidence>
<dbReference type="AlphaFoldDB" id="A0A6P6LFM9"/>
<dbReference type="PANTHER" id="PTHR45080:SF29">
    <property type="entry name" value="NEURAL CELL ADHESION MOLECULE 1-LIKE ISOFORM X1"/>
    <property type="match status" value="1"/>
</dbReference>
<evidence type="ECO:0000256" key="4">
    <source>
        <dbReference type="ARBA" id="ARBA00022737"/>
    </source>
</evidence>
<proteinExistence type="predicted"/>
<dbReference type="RefSeq" id="XP_026083385.1">
    <property type="nucleotide sequence ID" value="XM_026227600.1"/>
</dbReference>
<dbReference type="PRINTS" id="PR01838">
    <property type="entry name" value="NCAMFAMILY"/>
</dbReference>
<keyword evidence="16" id="KW-1185">Reference proteome</keyword>
<protein>
    <submittedName>
        <fullName evidence="17">Neural cell adhesion molecule 1-like isoform X1</fullName>
    </submittedName>
</protein>
<evidence type="ECO:0000256" key="6">
    <source>
        <dbReference type="ARBA" id="ARBA00022989"/>
    </source>
</evidence>
<comment type="subcellular location">
    <subcellularLocation>
        <location evidence="1">Membrane</location>
        <topology evidence="1">Single-pass membrane protein</topology>
    </subcellularLocation>
</comment>
<dbReference type="InterPro" id="IPR036116">
    <property type="entry name" value="FN3_sf"/>
</dbReference>
<dbReference type="InterPro" id="IPR009138">
    <property type="entry name" value="Neural_cell_adh"/>
</dbReference>
<dbReference type="InterPro" id="IPR013098">
    <property type="entry name" value="Ig_I-set"/>
</dbReference>
<dbReference type="InterPro" id="IPR003961">
    <property type="entry name" value="FN3_dom"/>
</dbReference>
<keyword evidence="5" id="KW-0130">Cell adhesion</keyword>
<keyword evidence="2 12" id="KW-0812">Transmembrane</keyword>
<evidence type="ECO:0000256" key="11">
    <source>
        <dbReference type="SAM" id="MobiDB-lite"/>
    </source>
</evidence>
<evidence type="ECO:0000256" key="7">
    <source>
        <dbReference type="ARBA" id="ARBA00023136"/>
    </source>
</evidence>
<dbReference type="Proteomes" id="UP000515129">
    <property type="component" value="Chromosome 41"/>
</dbReference>
<dbReference type="InterPro" id="IPR050958">
    <property type="entry name" value="Cell_Adh-Cytoskel_Orgn"/>
</dbReference>
<dbReference type="CDD" id="cd00096">
    <property type="entry name" value="Ig"/>
    <property type="match status" value="2"/>
</dbReference>
<name>A0A6P6LFM9_CARAU</name>
<evidence type="ECO:0000256" key="1">
    <source>
        <dbReference type="ARBA" id="ARBA00004167"/>
    </source>
</evidence>
<evidence type="ECO:0000256" key="13">
    <source>
        <dbReference type="SAM" id="SignalP"/>
    </source>
</evidence>